<sequence length="114" mass="12619">MIHYESRGPIVTKSSSEVSVLLPKWFSRCSRKFRKGSSNDGAVVNISARIPPGFKDGNVMVVATKNTRIVAAASRIGELYLDAKLWAEGRVPVTPSEPEPNYEALITYQEVEDH</sequence>
<evidence type="ECO:0000313" key="1">
    <source>
        <dbReference type="EMBL" id="CAD6991584.1"/>
    </source>
</evidence>
<evidence type="ECO:0000313" key="2">
    <source>
        <dbReference type="Proteomes" id="UP000606786"/>
    </source>
</evidence>
<reference evidence="1" key="1">
    <citation type="submission" date="2020-11" db="EMBL/GenBank/DDBJ databases">
        <authorList>
            <person name="Whitehead M."/>
        </authorList>
    </citation>
    <scope>NUCLEOTIDE SEQUENCE</scope>
    <source>
        <strain evidence="1">EGII</strain>
    </source>
</reference>
<name>A0A811TXM8_CERCA</name>
<dbReference type="Proteomes" id="UP000606786">
    <property type="component" value="Unassembled WGS sequence"/>
</dbReference>
<protein>
    <submittedName>
        <fullName evidence="1">(Mediterranean fruit fly) hypothetical protein</fullName>
    </submittedName>
</protein>
<accession>A0A811TXM8</accession>
<dbReference type="EMBL" id="CAJHJT010000001">
    <property type="protein sequence ID" value="CAD6991584.1"/>
    <property type="molecule type" value="Genomic_DNA"/>
</dbReference>
<comment type="caution">
    <text evidence="1">The sequence shown here is derived from an EMBL/GenBank/DDBJ whole genome shotgun (WGS) entry which is preliminary data.</text>
</comment>
<proteinExistence type="predicted"/>
<gene>
    <name evidence="1" type="ORF">CCAP1982_LOCUS502</name>
</gene>
<organism evidence="1 2">
    <name type="scientific">Ceratitis capitata</name>
    <name type="common">Mediterranean fruit fly</name>
    <name type="synonym">Tephritis capitata</name>
    <dbReference type="NCBI Taxonomy" id="7213"/>
    <lineage>
        <taxon>Eukaryota</taxon>
        <taxon>Metazoa</taxon>
        <taxon>Ecdysozoa</taxon>
        <taxon>Arthropoda</taxon>
        <taxon>Hexapoda</taxon>
        <taxon>Insecta</taxon>
        <taxon>Pterygota</taxon>
        <taxon>Neoptera</taxon>
        <taxon>Endopterygota</taxon>
        <taxon>Diptera</taxon>
        <taxon>Brachycera</taxon>
        <taxon>Muscomorpha</taxon>
        <taxon>Tephritoidea</taxon>
        <taxon>Tephritidae</taxon>
        <taxon>Ceratitis</taxon>
        <taxon>Ceratitis</taxon>
    </lineage>
</organism>
<dbReference type="AlphaFoldDB" id="A0A811TXM8"/>
<keyword evidence="2" id="KW-1185">Reference proteome</keyword>